<dbReference type="VEuPathDB" id="FungiDB:GGTG_03760"/>
<keyword evidence="2" id="KW-0472">Membrane</keyword>
<keyword evidence="2" id="KW-1133">Transmembrane helix</keyword>
<accession>J3NR55</accession>
<keyword evidence="2" id="KW-0812">Transmembrane</keyword>
<feature type="region of interest" description="Disordered" evidence="1">
    <location>
        <begin position="296"/>
        <end position="376"/>
    </location>
</feature>
<dbReference type="EnsemblFungi" id="EJT78661">
    <property type="protein sequence ID" value="EJT78661"/>
    <property type="gene ID" value="GGTG_03760"/>
</dbReference>
<reference evidence="5" key="1">
    <citation type="submission" date="2010-07" db="EMBL/GenBank/DDBJ databases">
        <title>The genome sequence of Gaeumannomyces graminis var. tritici strain R3-111a-1.</title>
        <authorList>
            <consortium name="The Broad Institute Genome Sequencing Platform"/>
            <person name="Ma L.-J."/>
            <person name="Dead R."/>
            <person name="Young S."/>
            <person name="Zeng Q."/>
            <person name="Koehrsen M."/>
            <person name="Alvarado L."/>
            <person name="Berlin A."/>
            <person name="Chapman S.B."/>
            <person name="Chen Z."/>
            <person name="Freedman E."/>
            <person name="Gellesch M."/>
            <person name="Goldberg J."/>
            <person name="Griggs A."/>
            <person name="Gujja S."/>
            <person name="Heilman E.R."/>
            <person name="Heiman D."/>
            <person name="Hepburn T."/>
            <person name="Howarth C."/>
            <person name="Jen D."/>
            <person name="Larson L."/>
            <person name="Mehta T."/>
            <person name="Neiman D."/>
            <person name="Pearson M."/>
            <person name="Roberts A."/>
            <person name="Saif S."/>
            <person name="Shea T."/>
            <person name="Shenoy N."/>
            <person name="Sisk P."/>
            <person name="Stolte C."/>
            <person name="Sykes S."/>
            <person name="Walk T."/>
            <person name="White J."/>
            <person name="Yandava C."/>
            <person name="Haas B."/>
            <person name="Nusbaum C."/>
            <person name="Birren B."/>
        </authorList>
    </citation>
    <scope>NUCLEOTIDE SEQUENCE [LARGE SCALE GENOMIC DNA]</scope>
    <source>
        <strain evidence="5">R3-111a-1</strain>
    </source>
</reference>
<reference evidence="3" key="2">
    <citation type="submission" date="2010-07" db="EMBL/GenBank/DDBJ databases">
        <authorList>
            <consortium name="The Broad Institute Genome Sequencing Platform"/>
            <consortium name="Broad Institute Genome Sequencing Center for Infectious Disease"/>
            <person name="Ma L.-J."/>
            <person name="Dead R."/>
            <person name="Young S."/>
            <person name="Zeng Q."/>
            <person name="Koehrsen M."/>
            <person name="Alvarado L."/>
            <person name="Berlin A."/>
            <person name="Chapman S.B."/>
            <person name="Chen Z."/>
            <person name="Freedman E."/>
            <person name="Gellesch M."/>
            <person name="Goldberg J."/>
            <person name="Griggs A."/>
            <person name="Gujja S."/>
            <person name="Heilman E.R."/>
            <person name="Heiman D."/>
            <person name="Hepburn T."/>
            <person name="Howarth C."/>
            <person name="Jen D."/>
            <person name="Larson L."/>
            <person name="Mehta T."/>
            <person name="Neiman D."/>
            <person name="Pearson M."/>
            <person name="Roberts A."/>
            <person name="Saif S."/>
            <person name="Shea T."/>
            <person name="Shenoy N."/>
            <person name="Sisk P."/>
            <person name="Stolte C."/>
            <person name="Sykes S."/>
            <person name="Walk T."/>
            <person name="White J."/>
            <person name="Yandava C."/>
            <person name="Haas B."/>
            <person name="Nusbaum C."/>
            <person name="Birren B."/>
        </authorList>
    </citation>
    <scope>NUCLEOTIDE SEQUENCE</scope>
    <source>
        <strain evidence="3">R3-111a-1</strain>
    </source>
</reference>
<dbReference type="OrthoDB" id="3357002at2759"/>
<feature type="transmembrane region" description="Helical" evidence="2">
    <location>
        <begin position="235"/>
        <end position="253"/>
    </location>
</feature>
<evidence type="ECO:0000256" key="1">
    <source>
        <dbReference type="SAM" id="MobiDB-lite"/>
    </source>
</evidence>
<proteinExistence type="predicted"/>
<feature type="transmembrane region" description="Helical" evidence="2">
    <location>
        <begin position="147"/>
        <end position="174"/>
    </location>
</feature>
<dbReference type="eggNOG" id="ENOG502S0ZE">
    <property type="taxonomic scope" value="Eukaryota"/>
</dbReference>
<feature type="compositionally biased region" description="Basic and acidic residues" evidence="1">
    <location>
        <begin position="346"/>
        <end position="376"/>
    </location>
</feature>
<evidence type="ECO:0000313" key="4">
    <source>
        <dbReference type="EnsemblFungi" id="EJT78661"/>
    </source>
</evidence>
<evidence type="ECO:0000313" key="3">
    <source>
        <dbReference type="EMBL" id="EJT78661.1"/>
    </source>
</evidence>
<reference evidence="3" key="3">
    <citation type="submission" date="2010-09" db="EMBL/GenBank/DDBJ databases">
        <title>Annotation of Gaeumannomyces graminis var. tritici R3-111a-1.</title>
        <authorList>
            <consortium name="The Broad Institute Genome Sequencing Platform"/>
            <person name="Ma L.-J."/>
            <person name="Dead R."/>
            <person name="Young S.K."/>
            <person name="Zeng Q."/>
            <person name="Gargeya S."/>
            <person name="Fitzgerald M."/>
            <person name="Haas B."/>
            <person name="Abouelleil A."/>
            <person name="Alvarado L."/>
            <person name="Arachchi H.M."/>
            <person name="Berlin A."/>
            <person name="Brown A."/>
            <person name="Chapman S.B."/>
            <person name="Chen Z."/>
            <person name="Dunbar C."/>
            <person name="Freedman E."/>
            <person name="Gearin G."/>
            <person name="Gellesch M."/>
            <person name="Goldberg J."/>
            <person name="Griggs A."/>
            <person name="Gujja S."/>
            <person name="Heiman D."/>
            <person name="Howarth C."/>
            <person name="Larson L."/>
            <person name="Lui A."/>
            <person name="MacDonald P.J.P."/>
            <person name="Mehta T."/>
            <person name="Montmayeur A."/>
            <person name="Murphy C."/>
            <person name="Neiman D."/>
            <person name="Pearson M."/>
            <person name="Priest M."/>
            <person name="Roberts A."/>
            <person name="Saif S."/>
            <person name="Shea T."/>
            <person name="Shenoy N."/>
            <person name="Sisk P."/>
            <person name="Stolte C."/>
            <person name="Sykes S."/>
            <person name="Yandava C."/>
            <person name="Wortman J."/>
            <person name="Nusbaum C."/>
            <person name="Birren B."/>
        </authorList>
    </citation>
    <scope>NUCLEOTIDE SEQUENCE</scope>
    <source>
        <strain evidence="3">R3-111a-1</strain>
    </source>
</reference>
<evidence type="ECO:0000313" key="5">
    <source>
        <dbReference type="Proteomes" id="UP000006039"/>
    </source>
</evidence>
<protein>
    <recommendedName>
        <fullName evidence="6">Integral membrane protein</fullName>
    </recommendedName>
</protein>
<dbReference type="HOGENOM" id="CLU_024263_0_1_1"/>
<dbReference type="AlphaFoldDB" id="J3NR55"/>
<feature type="compositionally biased region" description="Basic and acidic residues" evidence="1">
    <location>
        <begin position="303"/>
        <end position="318"/>
    </location>
</feature>
<dbReference type="InterPro" id="IPR021460">
    <property type="entry name" value="DUF3112"/>
</dbReference>
<gene>
    <name evidence="4" type="primary">20344218</name>
    <name evidence="3" type="ORF">GGTG_03760</name>
</gene>
<evidence type="ECO:0008006" key="6">
    <source>
        <dbReference type="Google" id="ProtNLM"/>
    </source>
</evidence>
<feature type="transmembrane region" description="Helical" evidence="2">
    <location>
        <begin position="36"/>
        <end position="58"/>
    </location>
</feature>
<feature type="transmembrane region" description="Helical" evidence="2">
    <location>
        <begin position="110"/>
        <end position="135"/>
    </location>
</feature>
<dbReference type="PANTHER" id="PTHR35184">
    <property type="entry name" value="YALI0C10208P"/>
    <property type="match status" value="1"/>
</dbReference>
<reference evidence="4" key="5">
    <citation type="submission" date="2018-04" db="UniProtKB">
        <authorList>
            <consortium name="EnsemblFungi"/>
        </authorList>
    </citation>
    <scope>IDENTIFICATION</scope>
    <source>
        <strain evidence="4">R3-111a-1</strain>
    </source>
</reference>
<keyword evidence="5" id="KW-1185">Reference proteome</keyword>
<dbReference type="STRING" id="644352.J3NR55"/>
<dbReference type="RefSeq" id="XP_009219806.1">
    <property type="nucleotide sequence ID" value="XM_009221542.1"/>
</dbReference>
<dbReference type="GeneID" id="20344218"/>
<name>J3NR55_GAET3</name>
<dbReference type="Proteomes" id="UP000006039">
    <property type="component" value="Unassembled WGS sequence"/>
</dbReference>
<feature type="transmembrane region" description="Helical" evidence="2">
    <location>
        <begin position="70"/>
        <end position="90"/>
    </location>
</feature>
<reference evidence="4" key="4">
    <citation type="journal article" date="2015" name="G3 (Bethesda)">
        <title>Genome sequences of three phytopathogenic species of the Magnaporthaceae family of fungi.</title>
        <authorList>
            <person name="Okagaki L.H."/>
            <person name="Nunes C.C."/>
            <person name="Sailsbery J."/>
            <person name="Clay B."/>
            <person name="Brown D."/>
            <person name="John T."/>
            <person name="Oh Y."/>
            <person name="Young N."/>
            <person name="Fitzgerald M."/>
            <person name="Haas B.J."/>
            <person name="Zeng Q."/>
            <person name="Young S."/>
            <person name="Adiconis X."/>
            <person name="Fan L."/>
            <person name="Levin J.Z."/>
            <person name="Mitchell T.K."/>
            <person name="Okubara P.A."/>
            <person name="Farman M.L."/>
            <person name="Kohn L.M."/>
            <person name="Birren B."/>
            <person name="Ma L.-J."/>
            <person name="Dean R.A."/>
        </authorList>
    </citation>
    <scope>NUCLEOTIDE SEQUENCE</scope>
    <source>
        <strain evidence="4">R3-111a-1</strain>
    </source>
</reference>
<dbReference type="PANTHER" id="PTHR35184:SF1">
    <property type="entry name" value="INTEGRAL MEMBRANE PROTEIN"/>
    <property type="match status" value="1"/>
</dbReference>
<dbReference type="EMBL" id="GL385396">
    <property type="protein sequence ID" value="EJT78661.1"/>
    <property type="molecule type" value="Genomic_DNA"/>
</dbReference>
<feature type="transmembrane region" description="Helical" evidence="2">
    <location>
        <begin position="6"/>
        <end position="24"/>
    </location>
</feature>
<feature type="transmembrane region" description="Helical" evidence="2">
    <location>
        <begin position="195"/>
        <end position="215"/>
    </location>
</feature>
<dbReference type="Pfam" id="PF11309">
    <property type="entry name" value="DUF3112"/>
    <property type="match status" value="1"/>
</dbReference>
<organism evidence="3">
    <name type="scientific">Gaeumannomyces tritici (strain R3-111a-1)</name>
    <name type="common">Wheat and barley take-all root rot fungus</name>
    <name type="synonym">Gaeumannomyces graminis var. tritici</name>
    <dbReference type="NCBI Taxonomy" id="644352"/>
    <lineage>
        <taxon>Eukaryota</taxon>
        <taxon>Fungi</taxon>
        <taxon>Dikarya</taxon>
        <taxon>Ascomycota</taxon>
        <taxon>Pezizomycotina</taxon>
        <taxon>Sordariomycetes</taxon>
        <taxon>Sordariomycetidae</taxon>
        <taxon>Magnaporthales</taxon>
        <taxon>Magnaporthaceae</taxon>
        <taxon>Gaeumannomyces</taxon>
    </lineage>
</organism>
<sequence length="376" mass="40355">MAVDTPICAVLIGLFLVAGASHLVMFARNRSRGHKFVFSALLLAFCLARTAALSTRIASAARPADSRIGVAATVLLAAGVLLLYLVNLLLAQRLVRARRPDLGWRPAVTWAFRLVFVGVGATLVMVVAATVHSFFTPDPAARAADRVVQLVASTALAVLALAPAPIVAAAALSARRPKGGRPAPERFGQGSARTQAALVIGTSLLLALGAGFRTGVAFDLRPLSQPAWFHGRGPFYAFNYGIELVVVVTYAVFRFDRRFHVPDGSAGPGDYSRAVLRHGSADGENGPAVAALEAAGRSIGSGDKQRPAEMEDKQRREQQQALEGLFELQGDALTMADSARGTRPPTARDREKEWEERARDELERRASQDPRRRSMM</sequence>
<evidence type="ECO:0000256" key="2">
    <source>
        <dbReference type="SAM" id="Phobius"/>
    </source>
</evidence>